<evidence type="ECO:0000313" key="2">
    <source>
        <dbReference type="Proteomes" id="UP000027002"/>
    </source>
</evidence>
<dbReference type="RefSeq" id="XP_043001701.1">
    <property type="nucleotide sequence ID" value="XM_043145766.1"/>
</dbReference>
<evidence type="ECO:0000313" key="1">
    <source>
        <dbReference type="EMBL" id="QUC24028.1"/>
    </source>
</evidence>
<dbReference type="KEGG" id="uvi:66069046"/>
<accession>A0A8E5HYT0</accession>
<dbReference type="EMBL" id="CP072759">
    <property type="protein sequence ID" value="QUC24028.1"/>
    <property type="molecule type" value="Genomic_DNA"/>
</dbReference>
<sequence length="239" mass="27030">MAGWQVSQLIRLTAYLTPRQHDTIHTRAPPSSQLRRPHPVSNVVSNITNHLHTPDVLQYSPLQHGTPLLQNDPAPLHPRQTLELLQYSPLQHGTPLLQNDPAPLHPRQTLELLQYRLLQHGTPLLQNDPAPLHPRQTLELLQYRLLQHGTPLLQNEPAPLQPRHTVELLQYRLVQHGTPLLQNEPAPLHLLSRLGAAGDVSFRAGLARPRPRSQAATMSSFIMDHCWVLVEELLSGKRQ</sequence>
<name>A0A8E5HYT0_USTVR</name>
<protein>
    <submittedName>
        <fullName evidence="1">Uncharacterized protein</fullName>
    </submittedName>
</protein>
<dbReference type="Proteomes" id="UP000027002">
    <property type="component" value="Chromosome 7"/>
</dbReference>
<dbReference type="OrthoDB" id="4957860at2759"/>
<reference evidence="1" key="1">
    <citation type="submission" date="2020-03" db="EMBL/GenBank/DDBJ databases">
        <title>A mixture of massive structural variations and highly conserved coding sequences in Ustilaginoidea virens genome.</title>
        <authorList>
            <person name="Zhang K."/>
            <person name="Zhao Z."/>
            <person name="Zhang Z."/>
            <person name="Li Y."/>
            <person name="Hsiang T."/>
            <person name="Sun W."/>
        </authorList>
    </citation>
    <scope>NUCLEOTIDE SEQUENCE</scope>
    <source>
        <strain evidence="1">UV-8b</strain>
    </source>
</reference>
<dbReference type="GeneID" id="66069046"/>
<dbReference type="AlphaFoldDB" id="A0A8E5HYT0"/>
<proteinExistence type="predicted"/>
<organism evidence="1 2">
    <name type="scientific">Ustilaginoidea virens</name>
    <name type="common">Rice false smut fungus</name>
    <name type="synonym">Villosiclava virens</name>
    <dbReference type="NCBI Taxonomy" id="1159556"/>
    <lineage>
        <taxon>Eukaryota</taxon>
        <taxon>Fungi</taxon>
        <taxon>Dikarya</taxon>
        <taxon>Ascomycota</taxon>
        <taxon>Pezizomycotina</taxon>
        <taxon>Sordariomycetes</taxon>
        <taxon>Hypocreomycetidae</taxon>
        <taxon>Hypocreales</taxon>
        <taxon>Clavicipitaceae</taxon>
        <taxon>Ustilaginoidea</taxon>
    </lineage>
</organism>
<keyword evidence="2" id="KW-1185">Reference proteome</keyword>
<gene>
    <name evidence="1" type="ORF">UV8b_08269</name>
</gene>